<dbReference type="EMBL" id="AMCI01002543">
    <property type="protein sequence ID" value="EJX02457.1"/>
    <property type="molecule type" value="Genomic_DNA"/>
</dbReference>
<organism evidence="2">
    <name type="scientific">gut metagenome</name>
    <dbReference type="NCBI Taxonomy" id="749906"/>
    <lineage>
        <taxon>unclassified sequences</taxon>
        <taxon>metagenomes</taxon>
        <taxon>organismal metagenomes</taxon>
    </lineage>
</organism>
<sequence>MYKCFILLAKVVKLKHTHVLPVRQLFGGCAESFSLPSCVGYGQEPRQPTFAQPSPRVKSPSYLLNQIS</sequence>
<proteinExistence type="predicted"/>
<evidence type="ECO:0000313" key="2">
    <source>
        <dbReference type="EMBL" id="EJX02457.1"/>
    </source>
</evidence>
<gene>
    <name evidence="2" type="ORF">EVA_09448</name>
</gene>
<protein>
    <submittedName>
        <fullName evidence="2">Uncharacterized protein</fullName>
    </submittedName>
</protein>
<feature type="region of interest" description="Disordered" evidence="1">
    <location>
        <begin position="46"/>
        <end position="68"/>
    </location>
</feature>
<comment type="caution">
    <text evidence="2">The sequence shown here is derived from an EMBL/GenBank/DDBJ whole genome shotgun (WGS) entry which is preliminary data.</text>
</comment>
<dbReference type="AlphaFoldDB" id="J9G5E4"/>
<evidence type="ECO:0000256" key="1">
    <source>
        <dbReference type="SAM" id="MobiDB-lite"/>
    </source>
</evidence>
<reference evidence="2" key="1">
    <citation type="journal article" date="2012" name="PLoS ONE">
        <title>Gene sets for utilization of primary and secondary nutrition supplies in the distal gut of endangered iberian lynx.</title>
        <authorList>
            <person name="Alcaide M."/>
            <person name="Messina E."/>
            <person name="Richter M."/>
            <person name="Bargiela R."/>
            <person name="Peplies J."/>
            <person name="Huws S.A."/>
            <person name="Newbold C.J."/>
            <person name="Golyshin P.N."/>
            <person name="Simon M.A."/>
            <person name="Lopez G."/>
            <person name="Yakimov M.M."/>
            <person name="Ferrer M."/>
        </authorList>
    </citation>
    <scope>NUCLEOTIDE SEQUENCE</scope>
</reference>
<name>J9G5E4_9ZZZZ</name>
<accession>J9G5E4</accession>